<reference evidence="1" key="1">
    <citation type="journal article" date="2015" name="Nature">
        <title>Complex archaea that bridge the gap between prokaryotes and eukaryotes.</title>
        <authorList>
            <person name="Spang A."/>
            <person name="Saw J.H."/>
            <person name="Jorgensen S.L."/>
            <person name="Zaremba-Niedzwiedzka K."/>
            <person name="Martijn J."/>
            <person name="Lind A.E."/>
            <person name="van Eijk R."/>
            <person name="Schleper C."/>
            <person name="Guy L."/>
            <person name="Ettema T.J."/>
        </authorList>
    </citation>
    <scope>NUCLEOTIDE SEQUENCE</scope>
</reference>
<evidence type="ECO:0000313" key="1">
    <source>
        <dbReference type="EMBL" id="KKL86920.1"/>
    </source>
</evidence>
<dbReference type="AlphaFoldDB" id="A0A0F9HZ19"/>
<organism evidence="1">
    <name type="scientific">marine sediment metagenome</name>
    <dbReference type="NCBI Taxonomy" id="412755"/>
    <lineage>
        <taxon>unclassified sequences</taxon>
        <taxon>metagenomes</taxon>
        <taxon>ecological metagenomes</taxon>
    </lineage>
</organism>
<sequence>MAGRYQKGFDMSILDSLKCWLGAHDFERVGPIVPIKEKSGRTEHYIGPYAMGKCRRCPKLEMRRSYTPGAIKIWRGFEALTFKQYIGEYEGDWSNE</sequence>
<gene>
    <name evidence="1" type="ORF">LCGC14_1939850</name>
</gene>
<protein>
    <submittedName>
        <fullName evidence="1">Uncharacterized protein</fullName>
    </submittedName>
</protein>
<accession>A0A0F9HZ19</accession>
<proteinExistence type="predicted"/>
<comment type="caution">
    <text evidence="1">The sequence shown here is derived from an EMBL/GenBank/DDBJ whole genome shotgun (WGS) entry which is preliminary data.</text>
</comment>
<name>A0A0F9HZ19_9ZZZZ</name>
<dbReference type="EMBL" id="LAZR01020976">
    <property type="protein sequence ID" value="KKL86920.1"/>
    <property type="molecule type" value="Genomic_DNA"/>
</dbReference>